<dbReference type="RefSeq" id="WP_349642462.1">
    <property type="nucleotide sequence ID" value="NZ_CAWVOH010000005.1"/>
</dbReference>
<evidence type="ECO:0000256" key="4">
    <source>
        <dbReference type="PROSITE-ProRule" id="PRU01024"/>
    </source>
</evidence>
<feature type="region of interest" description="Disordered" evidence="6">
    <location>
        <begin position="1"/>
        <end position="29"/>
    </location>
</feature>
<dbReference type="Proteomes" id="UP001314241">
    <property type="component" value="Unassembled WGS sequence"/>
</dbReference>
<feature type="binding site" evidence="4">
    <location>
        <position position="316"/>
    </location>
    <ligand>
        <name>S-adenosyl-L-methionine</name>
        <dbReference type="ChEBI" id="CHEBI:59789"/>
    </ligand>
</feature>
<dbReference type="PANTHER" id="PTHR11061">
    <property type="entry name" value="RNA M5U METHYLTRANSFERASE"/>
    <property type="match status" value="1"/>
</dbReference>
<evidence type="ECO:0000313" key="8">
    <source>
        <dbReference type="EMBL" id="CAK8054918.1"/>
    </source>
</evidence>
<evidence type="ECO:0000256" key="6">
    <source>
        <dbReference type="SAM" id="MobiDB-lite"/>
    </source>
</evidence>
<dbReference type="InterPro" id="IPR030390">
    <property type="entry name" value="MeTrfase_TrmA_AS"/>
</dbReference>
<dbReference type="PROSITE" id="PS01230">
    <property type="entry name" value="TRMA_1"/>
    <property type="match status" value="1"/>
</dbReference>
<dbReference type="GO" id="GO:0032259">
    <property type="term" value="P:methylation"/>
    <property type="evidence" value="ECO:0007669"/>
    <property type="project" value="UniProtKB-KW"/>
</dbReference>
<protein>
    <submittedName>
        <fullName evidence="8">TrmA/RlmC/RlmD family (TrmA)</fullName>
        <ecNumber evidence="8">2.1.1.190</ecNumber>
        <ecNumber evidence="8">2.1.1.35</ecNumber>
    </submittedName>
</protein>
<feature type="binding site" evidence="4">
    <location>
        <position position="345"/>
    </location>
    <ligand>
        <name>S-adenosyl-L-methionine</name>
        <dbReference type="ChEBI" id="CHEBI:59789"/>
    </ligand>
</feature>
<dbReference type="PANTHER" id="PTHR11061:SF45">
    <property type="match status" value="1"/>
</dbReference>
<feature type="compositionally biased region" description="Basic and acidic residues" evidence="6">
    <location>
        <begin position="1"/>
        <end position="18"/>
    </location>
</feature>
<evidence type="ECO:0000259" key="7">
    <source>
        <dbReference type="PROSITE" id="PS50926"/>
    </source>
</evidence>
<dbReference type="PROSITE" id="PS51687">
    <property type="entry name" value="SAM_MT_RNA_M5U"/>
    <property type="match status" value="1"/>
</dbReference>
<comment type="caution">
    <text evidence="8">The sequence shown here is derived from an EMBL/GenBank/DDBJ whole genome shotgun (WGS) entry which is preliminary data.</text>
</comment>
<dbReference type="EMBL" id="CAWVOH010000005">
    <property type="protein sequence ID" value="CAK8054918.1"/>
    <property type="molecule type" value="Genomic_DNA"/>
</dbReference>
<dbReference type="InterPro" id="IPR010280">
    <property type="entry name" value="U5_MeTrfase_fam"/>
</dbReference>
<dbReference type="NCBIfam" id="TIGR00479">
    <property type="entry name" value="rumA"/>
    <property type="match status" value="1"/>
</dbReference>
<comment type="similarity">
    <text evidence="4">Belongs to the class I-like SAM-binding methyltransferase superfamily. RNA M5U methyltransferase family.</text>
</comment>
<dbReference type="EC" id="2.1.1.35" evidence="8"/>
<feature type="domain" description="TRAM" evidence="7">
    <location>
        <begin position="32"/>
        <end position="90"/>
    </location>
</feature>
<sequence length="483" mass="54872">MPKEYDKKRPNYSRDRDHKRPYRGKRQNNEVHVRVGQKFPLTIKRLGINGEGIGYFKRKIVFIPGALPGEVVTAKVLEVNDKYLTAKVNAIRTPSPDRVEPVDPAADLVGGFELEHLTYPAQLAFKQDLIRQALEKFQPRGWQNYDIKKPIEMDEPYYYRNKAQFPVRKLHGELAVGMFQRGSHDLIDLPEVHTQDHLTMKIVRQVAKILNRLSVSIYNEDKNSGVLKTIVVRSSNTAQQAQLTLITNTEEIPGEEALIEAIHNEIPEIQGIFQNINPGRTSLVWGDFTIKLWGEDYLPEEVLGLNFELSPRAFLQLNYEQMLVTYEEAIKALNPQKNDRLVDAYAGVGTLGISLAMRVKEVRGMETIPEAVADAKRNAKLNDLDNVHYEVGAAEEVLPQWAAQGWNPTALIVDPPRAGLDSGLRQAILKSQPDKFVYISCNPSTLARDLVDLTKVYKVDYIQTIDMFPQTPRWEGVVKLVKR</sequence>
<evidence type="ECO:0000256" key="5">
    <source>
        <dbReference type="PROSITE-ProRule" id="PRU10015"/>
    </source>
</evidence>
<dbReference type="Gene3D" id="2.40.50.140">
    <property type="entry name" value="Nucleic acid-binding proteins"/>
    <property type="match status" value="1"/>
</dbReference>
<dbReference type="Pfam" id="PF05958">
    <property type="entry name" value="tRNA_U5-meth_tr"/>
    <property type="match status" value="1"/>
</dbReference>
<organism evidence="8 9">
    <name type="scientific">Eupransor demetentiae</name>
    <dbReference type="NCBI Taxonomy" id="3109584"/>
    <lineage>
        <taxon>Bacteria</taxon>
        <taxon>Bacillati</taxon>
        <taxon>Bacillota</taxon>
        <taxon>Bacilli</taxon>
        <taxon>Lactobacillales</taxon>
        <taxon>Lactobacillaceae</taxon>
        <taxon>Eupransor</taxon>
    </lineage>
</organism>
<feature type="binding site" evidence="4">
    <location>
        <position position="414"/>
    </location>
    <ligand>
        <name>S-adenosyl-L-methionine</name>
        <dbReference type="ChEBI" id="CHEBI:59789"/>
    </ligand>
</feature>
<dbReference type="Gene3D" id="2.40.50.1070">
    <property type="match status" value="1"/>
</dbReference>
<dbReference type="InterPro" id="IPR012340">
    <property type="entry name" value="NA-bd_OB-fold"/>
</dbReference>
<dbReference type="Pfam" id="PF01938">
    <property type="entry name" value="TRAM"/>
    <property type="match status" value="1"/>
</dbReference>
<name>A0ABP0EUG6_9LACO</name>
<proteinExistence type="inferred from homology"/>
<dbReference type="GO" id="GO:0030697">
    <property type="term" value="F:tRNA (uracil(54)-C5)-methyltransferase activity, S-adenosyl methionine-dependent"/>
    <property type="evidence" value="ECO:0007669"/>
    <property type="project" value="UniProtKB-EC"/>
</dbReference>
<evidence type="ECO:0000313" key="9">
    <source>
        <dbReference type="Proteomes" id="UP001314241"/>
    </source>
</evidence>
<feature type="active site" description="Nucleophile" evidence="4">
    <location>
        <position position="441"/>
    </location>
</feature>
<reference evidence="8 9" key="1">
    <citation type="submission" date="2024-01" db="EMBL/GenBank/DDBJ databases">
        <authorList>
            <person name="Botero Cardona J."/>
        </authorList>
    </citation>
    <scope>NUCLEOTIDE SEQUENCE [LARGE SCALE GENOMIC DNA]</scope>
    <source>
        <strain evidence="8 9">LMG 33000</strain>
    </source>
</reference>
<keyword evidence="3 4" id="KW-0949">S-adenosyl-L-methionine</keyword>
<keyword evidence="9" id="KW-1185">Reference proteome</keyword>
<evidence type="ECO:0000256" key="1">
    <source>
        <dbReference type="ARBA" id="ARBA00022603"/>
    </source>
</evidence>
<accession>A0ABP0EUG6</accession>
<feature type="active site" evidence="5">
    <location>
        <position position="441"/>
    </location>
</feature>
<dbReference type="InterPro" id="IPR029063">
    <property type="entry name" value="SAM-dependent_MTases_sf"/>
</dbReference>
<dbReference type="PROSITE" id="PS50926">
    <property type="entry name" value="TRAM"/>
    <property type="match status" value="1"/>
</dbReference>
<dbReference type="CDD" id="cd02440">
    <property type="entry name" value="AdoMet_MTases"/>
    <property type="match status" value="1"/>
</dbReference>
<evidence type="ECO:0000256" key="2">
    <source>
        <dbReference type="ARBA" id="ARBA00022679"/>
    </source>
</evidence>
<dbReference type="SUPFAM" id="SSF53335">
    <property type="entry name" value="S-adenosyl-L-methionine-dependent methyltransferases"/>
    <property type="match status" value="1"/>
</dbReference>
<keyword evidence="1 4" id="KW-0489">Methyltransferase</keyword>
<feature type="binding site" evidence="4">
    <location>
        <position position="366"/>
    </location>
    <ligand>
        <name>S-adenosyl-L-methionine</name>
        <dbReference type="ChEBI" id="CHEBI:59789"/>
    </ligand>
</feature>
<dbReference type="InterPro" id="IPR002792">
    <property type="entry name" value="TRAM_dom"/>
</dbReference>
<evidence type="ECO:0000256" key="3">
    <source>
        <dbReference type="ARBA" id="ARBA00022691"/>
    </source>
</evidence>
<gene>
    <name evidence="8" type="ORF">R54876_GBNLAHCA_01515</name>
</gene>
<keyword evidence="2 4" id="KW-0808">Transferase</keyword>
<dbReference type="SUPFAM" id="SSF50249">
    <property type="entry name" value="Nucleic acid-binding proteins"/>
    <property type="match status" value="1"/>
</dbReference>
<dbReference type="Gene3D" id="3.40.50.150">
    <property type="entry name" value="Vaccinia Virus protein VP39"/>
    <property type="match status" value="1"/>
</dbReference>
<dbReference type="EC" id="2.1.1.190" evidence="8"/>